<dbReference type="EMBL" id="CM007385">
    <property type="protein sequence ID" value="ONK68543.1"/>
    <property type="molecule type" value="Genomic_DNA"/>
</dbReference>
<dbReference type="Gramene" id="ONK68543">
    <property type="protein sequence ID" value="ONK68543"/>
    <property type="gene ID" value="A4U43_C05F13060"/>
</dbReference>
<proteinExistence type="predicted"/>
<evidence type="ECO:0000313" key="2">
    <source>
        <dbReference type="EMBL" id="ONK68543.1"/>
    </source>
</evidence>
<keyword evidence="3" id="KW-1185">Reference proteome</keyword>
<gene>
    <name evidence="2" type="ORF">A4U43_C05F13060</name>
</gene>
<name>A0A5P1ESA7_ASPOF</name>
<evidence type="ECO:0000256" key="1">
    <source>
        <dbReference type="SAM" id="MobiDB-lite"/>
    </source>
</evidence>
<dbReference type="Proteomes" id="UP000243459">
    <property type="component" value="Chromosome 5"/>
</dbReference>
<reference evidence="3" key="1">
    <citation type="journal article" date="2017" name="Nat. Commun.">
        <title>The asparagus genome sheds light on the origin and evolution of a young Y chromosome.</title>
        <authorList>
            <person name="Harkess A."/>
            <person name="Zhou J."/>
            <person name="Xu C."/>
            <person name="Bowers J.E."/>
            <person name="Van der Hulst R."/>
            <person name="Ayyampalayam S."/>
            <person name="Mercati F."/>
            <person name="Riccardi P."/>
            <person name="McKain M.R."/>
            <person name="Kakrana A."/>
            <person name="Tang H."/>
            <person name="Ray J."/>
            <person name="Groenendijk J."/>
            <person name="Arikit S."/>
            <person name="Mathioni S.M."/>
            <person name="Nakano M."/>
            <person name="Shan H."/>
            <person name="Telgmann-Rauber A."/>
            <person name="Kanno A."/>
            <person name="Yue Z."/>
            <person name="Chen H."/>
            <person name="Li W."/>
            <person name="Chen Y."/>
            <person name="Xu X."/>
            <person name="Zhang Y."/>
            <person name="Luo S."/>
            <person name="Chen H."/>
            <person name="Gao J."/>
            <person name="Mao Z."/>
            <person name="Pires J.C."/>
            <person name="Luo M."/>
            <person name="Kudrna D."/>
            <person name="Wing R.A."/>
            <person name="Meyers B.C."/>
            <person name="Yi K."/>
            <person name="Kong H."/>
            <person name="Lavrijsen P."/>
            <person name="Sunseri F."/>
            <person name="Falavigna A."/>
            <person name="Ye Y."/>
            <person name="Leebens-Mack J.H."/>
            <person name="Chen G."/>
        </authorList>
    </citation>
    <scope>NUCLEOTIDE SEQUENCE [LARGE SCALE GENOMIC DNA]</scope>
    <source>
        <strain evidence="3">cv. DH0086</strain>
    </source>
</reference>
<feature type="compositionally biased region" description="Basic and acidic residues" evidence="1">
    <location>
        <begin position="135"/>
        <end position="145"/>
    </location>
</feature>
<protein>
    <submittedName>
        <fullName evidence="2">Uncharacterized protein</fullName>
    </submittedName>
</protein>
<evidence type="ECO:0000313" key="3">
    <source>
        <dbReference type="Proteomes" id="UP000243459"/>
    </source>
</evidence>
<sequence length="266" mass="29428">MTTTYEQVSHSKATIDHHNHYGHGGTCDLEVTHAFDGNFPLFLEDSSQKIIEVIRSGDYRTLQEIITNAKFSIPDEGDNVKVGSLKYDSGFRQEGLYGDSVTGLCLGFVNEDAPINEIVIVPNTFGNELAKTDEQYPNKDSRFSGKEPILLNQENPDNKEKVDYEPETDAYLSKPVNAGFNSDVYMPDDEPDLEIMSGAVPTSLATSDKFQPMANFDGTSAIDMAADLAPAPISIAWHRLVVCESSDEDDNTSDSSIPEELEEWHH</sequence>
<accession>A0A5P1ESA7</accession>
<feature type="region of interest" description="Disordered" evidence="1">
    <location>
        <begin position="135"/>
        <end position="159"/>
    </location>
</feature>
<feature type="region of interest" description="Disordered" evidence="1">
    <location>
        <begin position="245"/>
        <end position="266"/>
    </location>
</feature>
<dbReference type="AlphaFoldDB" id="A0A5P1ESA7"/>
<organism evidence="2 3">
    <name type="scientific">Asparagus officinalis</name>
    <name type="common">Garden asparagus</name>
    <dbReference type="NCBI Taxonomy" id="4686"/>
    <lineage>
        <taxon>Eukaryota</taxon>
        <taxon>Viridiplantae</taxon>
        <taxon>Streptophyta</taxon>
        <taxon>Embryophyta</taxon>
        <taxon>Tracheophyta</taxon>
        <taxon>Spermatophyta</taxon>
        <taxon>Magnoliopsida</taxon>
        <taxon>Liliopsida</taxon>
        <taxon>Asparagales</taxon>
        <taxon>Asparagaceae</taxon>
        <taxon>Asparagoideae</taxon>
        <taxon>Asparagus</taxon>
    </lineage>
</organism>